<keyword evidence="2" id="KW-1185">Reference proteome</keyword>
<proteinExistence type="predicted"/>
<comment type="caution">
    <text evidence="1">The sequence shown here is derived from an EMBL/GenBank/DDBJ whole genome shotgun (WGS) entry which is preliminary data.</text>
</comment>
<gene>
    <name evidence="1" type="ORF">M5S25_04415</name>
</gene>
<reference evidence="1 2" key="1">
    <citation type="journal article" date="2022" name="Front. Microbiol.">
        <title>Commensal bacteria contribute to the growth of multidrug-resistant Avibacterium paragallinarum in chickens.</title>
        <authorList>
            <person name="Zhu J."/>
            <person name="Chen Y."/>
            <person name="Wu Y."/>
            <person name="Wang Y."/>
            <person name="Zhu K."/>
        </authorList>
    </citation>
    <scope>NUCLEOTIDE SEQUENCE [LARGE SCALE GENOMIC DNA]</scope>
    <source>
        <strain evidence="1 2">AV12</strain>
    </source>
</reference>
<dbReference type="EMBL" id="JAMDKS010000007">
    <property type="protein sequence ID" value="MEE6112446.1"/>
    <property type="molecule type" value="Genomic_DNA"/>
</dbReference>
<evidence type="ECO:0000313" key="2">
    <source>
        <dbReference type="Proteomes" id="UP001352533"/>
    </source>
</evidence>
<name>A0ABU7QPC7_AVIPA</name>
<evidence type="ECO:0000313" key="1">
    <source>
        <dbReference type="EMBL" id="MEE6112446.1"/>
    </source>
</evidence>
<dbReference type="SUPFAM" id="SSF53756">
    <property type="entry name" value="UDP-Glycosyltransferase/glycogen phosphorylase"/>
    <property type="match status" value="1"/>
</dbReference>
<dbReference type="Proteomes" id="UP001352533">
    <property type="component" value="Unassembled WGS sequence"/>
</dbReference>
<accession>A0ABU7QPC7</accession>
<dbReference type="RefSeq" id="WP_228516205.1">
    <property type="nucleotide sequence ID" value="NZ_JACEWB010000007.1"/>
</dbReference>
<protein>
    <submittedName>
        <fullName evidence="1">Uncharacterized protein</fullName>
    </submittedName>
</protein>
<organism evidence="1 2">
    <name type="scientific">Avibacterium paragallinarum</name>
    <name type="common">Haemophilus gallinarum</name>
    <dbReference type="NCBI Taxonomy" id="728"/>
    <lineage>
        <taxon>Bacteria</taxon>
        <taxon>Pseudomonadati</taxon>
        <taxon>Pseudomonadota</taxon>
        <taxon>Gammaproteobacteria</taxon>
        <taxon>Pasteurellales</taxon>
        <taxon>Pasteurellaceae</taxon>
        <taxon>Avibacterium</taxon>
    </lineage>
</organism>
<sequence>MSECWGEVSKRILDADFYCLQKDIKPDELAILEQFSNVNVLNNEINSFFDTSAIIENLDLVISADTSVAHLSGAMHKPTWILINYAPDNRWLLNRDDSIWHDAVRLFRQYIDYNWQTVIKNVTKALKKEIKNHK</sequence>
<dbReference type="Gene3D" id="3.40.50.2000">
    <property type="entry name" value="Glycogen Phosphorylase B"/>
    <property type="match status" value="1"/>
</dbReference>